<dbReference type="GO" id="GO:0003677">
    <property type="term" value="F:DNA binding"/>
    <property type="evidence" value="ECO:0007669"/>
    <property type="project" value="UniProtKB-KW"/>
</dbReference>
<evidence type="ECO:0000256" key="2">
    <source>
        <dbReference type="ARBA" id="ARBA00022578"/>
    </source>
</evidence>
<keyword evidence="2" id="KW-0815">Transposition</keyword>
<dbReference type="RefSeq" id="WP_193915909.1">
    <property type="nucleotide sequence ID" value="NZ_JADEWL010000002.1"/>
</dbReference>
<evidence type="ECO:0000313" key="7">
    <source>
        <dbReference type="EMBL" id="MBE9211282.1"/>
    </source>
</evidence>
<evidence type="ECO:0000256" key="3">
    <source>
        <dbReference type="ARBA" id="ARBA00023125"/>
    </source>
</evidence>
<dbReference type="Pfam" id="PF07282">
    <property type="entry name" value="Cas12f1-like_TNB"/>
    <property type="match status" value="1"/>
</dbReference>
<dbReference type="NCBIfam" id="NF040570">
    <property type="entry name" value="guided_TnpB"/>
    <property type="match status" value="1"/>
</dbReference>
<reference evidence="7" key="1">
    <citation type="submission" date="2020-10" db="EMBL/GenBank/DDBJ databases">
        <authorList>
            <person name="Castelo-Branco R."/>
            <person name="Eusebio N."/>
            <person name="Adriana R."/>
            <person name="Vieira A."/>
            <person name="Brugerolle De Fraissinette N."/>
            <person name="Rezende De Castro R."/>
            <person name="Schneider M.P."/>
            <person name="Vasconcelos V."/>
            <person name="Leao P.N."/>
        </authorList>
    </citation>
    <scope>NUCLEOTIDE SEQUENCE</scope>
    <source>
        <strain evidence="7">LEGE 06105</strain>
    </source>
</reference>
<gene>
    <name evidence="7" type="ORF">IQ247_00860</name>
</gene>
<name>A0A8J7JY79_9CYAN</name>
<dbReference type="InterPro" id="IPR010095">
    <property type="entry name" value="Cas12f1-like_TNB"/>
</dbReference>
<dbReference type="NCBIfam" id="TIGR01766">
    <property type="entry name" value="IS200/IS605 family accessory protein TnpB-like domain"/>
    <property type="match status" value="1"/>
</dbReference>
<protein>
    <submittedName>
        <fullName evidence="7">Transposase</fullName>
    </submittedName>
</protein>
<feature type="domain" description="Probable transposase IS891/IS1136/IS1341" evidence="5">
    <location>
        <begin position="168"/>
        <end position="276"/>
    </location>
</feature>
<feature type="domain" description="Cas12f1-like TNB" evidence="6">
    <location>
        <begin position="296"/>
        <end position="374"/>
    </location>
</feature>
<evidence type="ECO:0000256" key="1">
    <source>
        <dbReference type="ARBA" id="ARBA00008761"/>
    </source>
</evidence>
<dbReference type="AlphaFoldDB" id="A0A8J7JY79"/>
<organism evidence="7 8">
    <name type="scientific">Plectonema cf. radiosum LEGE 06105</name>
    <dbReference type="NCBI Taxonomy" id="945769"/>
    <lineage>
        <taxon>Bacteria</taxon>
        <taxon>Bacillati</taxon>
        <taxon>Cyanobacteriota</taxon>
        <taxon>Cyanophyceae</taxon>
        <taxon>Oscillatoriophycideae</taxon>
        <taxon>Oscillatoriales</taxon>
        <taxon>Microcoleaceae</taxon>
        <taxon>Plectonema</taxon>
    </lineage>
</organism>
<evidence type="ECO:0000256" key="4">
    <source>
        <dbReference type="ARBA" id="ARBA00023172"/>
    </source>
</evidence>
<evidence type="ECO:0000259" key="5">
    <source>
        <dbReference type="Pfam" id="PF01385"/>
    </source>
</evidence>
<keyword evidence="3" id="KW-0238">DNA-binding</keyword>
<keyword evidence="8" id="KW-1185">Reference proteome</keyword>
<evidence type="ECO:0000313" key="8">
    <source>
        <dbReference type="Proteomes" id="UP000620559"/>
    </source>
</evidence>
<dbReference type="InterPro" id="IPR001959">
    <property type="entry name" value="Transposase"/>
</dbReference>
<sequence>MQLVEKHIIRRQHRFWSYCDYLALQSKHLYNAANYVQRQYFFKTKKYYNSIDIYHETKTLEAYRYLPTKVSKQIVRRISEAWKGWLAALKDWFKNPEKYLGKPKMPGYKHKEHGRNIVIYPIDALSKSALTKGVIKLSQAKIEIPTKAKNINQVRIVPKLNHYVIEVVYTVDQTVKSTGKYAAGIDLGLNNLMAITSNHPAIKPLLINGRPLKSINQFFNKRVAASQSIEAWKQIKELNTKRDRRIDNYLHTVSRRVIIWCQSNSVGQIIIGNNQGWKQDINIGKKNNQAFTKIPHTKLINLLTYKAQLAGIEVVLTEESYTSKASALDNDTLPSYKAKSDIKPVFSGKRVKRGLYKTSTGKTINADTNGSLNIARKVIPNFMNGIEALPFVPVVLGLWTKTTNVNV</sequence>
<evidence type="ECO:0000259" key="6">
    <source>
        <dbReference type="Pfam" id="PF07282"/>
    </source>
</evidence>
<accession>A0A8J7JY79</accession>
<dbReference type="EMBL" id="JADEWL010000002">
    <property type="protein sequence ID" value="MBE9211282.1"/>
    <property type="molecule type" value="Genomic_DNA"/>
</dbReference>
<dbReference type="GO" id="GO:0006310">
    <property type="term" value="P:DNA recombination"/>
    <property type="evidence" value="ECO:0007669"/>
    <property type="project" value="UniProtKB-KW"/>
</dbReference>
<dbReference type="GO" id="GO:0032196">
    <property type="term" value="P:transposition"/>
    <property type="evidence" value="ECO:0007669"/>
    <property type="project" value="UniProtKB-KW"/>
</dbReference>
<proteinExistence type="inferred from homology"/>
<dbReference type="Pfam" id="PF01385">
    <property type="entry name" value="OrfB_IS605"/>
    <property type="match status" value="1"/>
</dbReference>
<dbReference type="Proteomes" id="UP000620559">
    <property type="component" value="Unassembled WGS sequence"/>
</dbReference>
<comment type="caution">
    <text evidence="7">The sequence shown here is derived from an EMBL/GenBank/DDBJ whole genome shotgun (WGS) entry which is preliminary data.</text>
</comment>
<comment type="similarity">
    <text evidence="1">In the C-terminal section; belongs to the transposase 35 family.</text>
</comment>
<keyword evidence="4" id="KW-0233">DNA recombination</keyword>